<dbReference type="EMBL" id="GGEC01048948">
    <property type="protein sequence ID" value="MBX29432.1"/>
    <property type="molecule type" value="Transcribed_RNA"/>
</dbReference>
<protein>
    <submittedName>
        <fullName evidence="2">Uncharacterized protein</fullName>
    </submittedName>
</protein>
<sequence length="74" mass="8125">MANSKCTTSFCRLMRSKRRRVGRFHKFIGRTSRSSAPVNIIVSNTFQKSDAALNTEHVMPDMSPLPGGGGGRLT</sequence>
<proteinExistence type="predicted"/>
<name>A0A2P2MGZ3_RHIMU</name>
<accession>A0A2P2MGZ3</accession>
<feature type="region of interest" description="Disordered" evidence="1">
    <location>
        <begin position="53"/>
        <end position="74"/>
    </location>
</feature>
<evidence type="ECO:0000256" key="1">
    <source>
        <dbReference type="SAM" id="MobiDB-lite"/>
    </source>
</evidence>
<dbReference type="AlphaFoldDB" id="A0A2P2MGZ3"/>
<reference evidence="2" key="1">
    <citation type="submission" date="2018-02" db="EMBL/GenBank/DDBJ databases">
        <title>Rhizophora mucronata_Transcriptome.</title>
        <authorList>
            <person name="Meera S.P."/>
            <person name="Sreeshan A."/>
            <person name="Augustine A."/>
        </authorList>
    </citation>
    <scope>NUCLEOTIDE SEQUENCE</scope>
    <source>
        <tissue evidence="2">Leaf</tissue>
    </source>
</reference>
<evidence type="ECO:0000313" key="2">
    <source>
        <dbReference type="EMBL" id="MBX29432.1"/>
    </source>
</evidence>
<organism evidence="2">
    <name type="scientific">Rhizophora mucronata</name>
    <name type="common">Asiatic mangrove</name>
    <dbReference type="NCBI Taxonomy" id="61149"/>
    <lineage>
        <taxon>Eukaryota</taxon>
        <taxon>Viridiplantae</taxon>
        <taxon>Streptophyta</taxon>
        <taxon>Embryophyta</taxon>
        <taxon>Tracheophyta</taxon>
        <taxon>Spermatophyta</taxon>
        <taxon>Magnoliopsida</taxon>
        <taxon>eudicotyledons</taxon>
        <taxon>Gunneridae</taxon>
        <taxon>Pentapetalae</taxon>
        <taxon>rosids</taxon>
        <taxon>fabids</taxon>
        <taxon>Malpighiales</taxon>
        <taxon>Rhizophoraceae</taxon>
        <taxon>Rhizophora</taxon>
    </lineage>
</organism>